<organism evidence="1 2">
    <name type="scientific">Candidatus Brennerbacteria bacterium RIFOXYD1_FULL_41_16</name>
    <dbReference type="NCBI Taxonomy" id="1797529"/>
    <lineage>
        <taxon>Bacteria</taxon>
        <taxon>Candidatus Brenneribacteriota</taxon>
    </lineage>
</organism>
<dbReference type="EMBL" id="MHHY01000003">
    <property type="protein sequence ID" value="OGY40962.1"/>
    <property type="molecule type" value="Genomic_DNA"/>
</dbReference>
<comment type="caution">
    <text evidence="1">The sequence shown here is derived from an EMBL/GenBank/DDBJ whole genome shotgun (WGS) entry which is preliminary data.</text>
</comment>
<proteinExistence type="predicted"/>
<accession>A0A1G1XLX2</accession>
<evidence type="ECO:0000313" key="1">
    <source>
        <dbReference type="EMBL" id="OGY40962.1"/>
    </source>
</evidence>
<dbReference type="Proteomes" id="UP000178570">
    <property type="component" value="Unassembled WGS sequence"/>
</dbReference>
<protein>
    <submittedName>
        <fullName evidence="1">Uncharacterized protein</fullName>
    </submittedName>
</protein>
<dbReference type="AlphaFoldDB" id="A0A1G1XLX2"/>
<evidence type="ECO:0000313" key="2">
    <source>
        <dbReference type="Proteomes" id="UP000178570"/>
    </source>
</evidence>
<name>A0A1G1XLX2_9BACT</name>
<gene>
    <name evidence="1" type="ORF">A2570_00515</name>
</gene>
<reference evidence="1 2" key="1">
    <citation type="journal article" date="2016" name="Nat. Commun.">
        <title>Thousands of microbial genomes shed light on interconnected biogeochemical processes in an aquifer system.</title>
        <authorList>
            <person name="Anantharaman K."/>
            <person name="Brown C.T."/>
            <person name="Hug L.A."/>
            <person name="Sharon I."/>
            <person name="Castelle C.J."/>
            <person name="Probst A.J."/>
            <person name="Thomas B.C."/>
            <person name="Singh A."/>
            <person name="Wilkins M.J."/>
            <person name="Karaoz U."/>
            <person name="Brodie E.L."/>
            <person name="Williams K.H."/>
            <person name="Hubbard S.S."/>
            <person name="Banfield J.F."/>
        </authorList>
    </citation>
    <scope>NUCLEOTIDE SEQUENCE [LARGE SCALE GENOMIC DNA]</scope>
</reference>
<dbReference type="STRING" id="1797529.A2570_00515"/>
<sequence length="87" mass="9962">MSAELGASHFDFLNYKVIETGRVNVSGTYHDKRFLVSMDINPHKRTLGSFQLLEGYRVEDFSAGSYEKFEEFIRAYALREAFGELAS</sequence>